<protein>
    <submittedName>
        <fullName evidence="2">Uncharacterized protein</fullName>
    </submittedName>
</protein>
<accession>A0ABD0NTI8</accession>
<evidence type="ECO:0000256" key="1">
    <source>
        <dbReference type="SAM" id="MobiDB-lite"/>
    </source>
</evidence>
<dbReference type="EMBL" id="JAMKFB020000020">
    <property type="protein sequence ID" value="KAL0165182.1"/>
    <property type="molecule type" value="Genomic_DNA"/>
</dbReference>
<reference evidence="2 3" key="1">
    <citation type="submission" date="2024-05" db="EMBL/GenBank/DDBJ databases">
        <title>Genome sequencing and assembly of Indian major carp, Cirrhinus mrigala (Hamilton, 1822).</title>
        <authorList>
            <person name="Mohindra V."/>
            <person name="Chowdhury L.M."/>
            <person name="Lal K."/>
            <person name="Jena J.K."/>
        </authorList>
    </citation>
    <scope>NUCLEOTIDE SEQUENCE [LARGE SCALE GENOMIC DNA]</scope>
    <source>
        <strain evidence="2">CM1030</strain>
        <tissue evidence="2">Blood</tissue>
    </source>
</reference>
<feature type="non-terminal residue" evidence="2">
    <location>
        <position position="53"/>
    </location>
</feature>
<name>A0ABD0NTI8_CIRMR</name>
<dbReference type="Proteomes" id="UP001529510">
    <property type="component" value="Unassembled WGS sequence"/>
</dbReference>
<feature type="region of interest" description="Disordered" evidence="1">
    <location>
        <begin position="1"/>
        <end position="53"/>
    </location>
</feature>
<gene>
    <name evidence="2" type="ORF">M9458_040935</name>
</gene>
<sequence length="53" mass="6033">HYVDRNQGAGLFGAGPPFESQHRGGQYSNAPPPRSYHQGNYRPPQRDHYPQNQ</sequence>
<evidence type="ECO:0000313" key="2">
    <source>
        <dbReference type="EMBL" id="KAL0165182.1"/>
    </source>
</evidence>
<feature type="non-terminal residue" evidence="2">
    <location>
        <position position="1"/>
    </location>
</feature>
<evidence type="ECO:0000313" key="3">
    <source>
        <dbReference type="Proteomes" id="UP001529510"/>
    </source>
</evidence>
<feature type="compositionally biased region" description="Basic and acidic residues" evidence="1">
    <location>
        <begin position="44"/>
        <end position="53"/>
    </location>
</feature>
<comment type="caution">
    <text evidence="2">The sequence shown here is derived from an EMBL/GenBank/DDBJ whole genome shotgun (WGS) entry which is preliminary data.</text>
</comment>
<keyword evidence="3" id="KW-1185">Reference proteome</keyword>
<proteinExistence type="predicted"/>
<organism evidence="2 3">
    <name type="scientific">Cirrhinus mrigala</name>
    <name type="common">Mrigala</name>
    <dbReference type="NCBI Taxonomy" id="683832"/>
    <lineage>
        <taxon>Eukaryota</taxon>
        <taxon>Metazoa</taxon>
        <taxon>Chordata</taxon>
        <taxon>Craniata</taxon>
        <taxon>Vertebrata</taxon>
        <taxon>Euteleostomi</taxon>
        <taxon>Actinopterygii</taxon>
        <taxon>Neopterygii</taxon>
        <taxon>Teleostei</taxon>
        <taxon>Ostariophysi</taxon>
        <taxon>Cypriniformes</taxon>
        <taxon>Cyprinidae</taxon>
        <taxon>Labeoninae</taxon>
        <taxon>Labeonini</taxon>
        <taxon>Cirrhinus</taxon>
    </lineage>
</organism>
<dbReference type="AlphaFoldDB" id="A0ABD0NTI8"/>